<keyword evidence="5" id="KW-1133">Transmembrane helix</keyword>
<dbReference type="InterPro" id="IPR019411">
    <property type="entry name" value="MMM1_dom"/>
</dbReference>
<reference evidence="11 12" key="1">
    <citation type="submission" date="2019-04" db="EMBL/GenBank/DDBJ databases">
        <authorList>
            <consortium name="Wellcome Sanger Institute Data Sharing"/>
        </authorList>
    </citation>
    <scope>NUCLEOTIDE SEQUENCE [LARGE SCALE GENOMIC DNA]</scope>
</reference>
<keyword evidence="7" id="KW-0446">Lipid-binding</keyword>
<feature type="region of interest" description="Disordered" evidence="9">
    <location>
        <begin position="1"/>
        <end position="21"/>
    </location>
</feature>
<dbReference type="Pfam" id="PF10296">
    <property type="entry name" value="MMM1"/>
    <property type="match status" value="1"/>
</dbReference>
<dbReference type="InterPro" id="IPR031468">
    <property type="entry name" value="SMP_LBD"/>
</dbReference>
<feature type="domain" description="SMP-LTD" evidence="10">
    <location>
        <begin position="139"/>
        <end position="427"/>
    </location>
</feature>
<evidence type="ECO:0000256" key="3">
    <source>
        <dbReference type="ARBA" id="ARBA00022692"/>
    </source>
</evidence>
<keyword evidence="2" id="KW-0813">Transport</keyword>
<dbReference type="GO" id="GO:0008289">
    <property type="term" value="F:lipid binding"/>
    <property type="evidence" value="ECO:0007669"/>
    <property type="project" value="UniProtKB-KW"/>
</dbReference>
<protein>
    <submittedName>
        <fullName evidence="11">Testis expressed 2, like</fullName>
    </submittedName>
</protein>
<dbReference type="Proteomes" id="UP000694397">
    <property type="component" value="Chromosome 20"/>
</dbReference>
<organism evidence="11 12">
    <name type="scientific">Scleropages formosus</name>
    <name type="common">Asian bonytongue</name>
    <name type="synonym">Osteoglossum formosum</name>
    <dbReference type="NCBI Taxonomy" id="113540"/>
    <lineage>
        <taxon>Eukaryota</taxon>
        <taxon>Metazoa</taxon>
        <taxon>Chordata</taxon>
        <taxon>Craniata</taxon>
        <taxon>Vertebrata</taxon>
        <taxon>Euteleostomi</taxon>
        <taxon>Actinopterygii</taxon>
        <taxon>Neopterygii</taxon>
        <taxon>Teleostei</taxon>
        <taxon>Osteoglossocephala</taxon>
        <taxon>Osteoglossomorpha</taxon>
        <taxon>Osteoglossiformes</taxon>
        <taxon>Osteoglossidae</taxon>
        <taxon>Scleropages</taxon>
    </lineage>
</organism>
<feature type="compositionally biased region" description="Acidic residues" evidence="9">
    <location>
        <begin position="267"/>
        <end position="284"/>
    </location>
</feature>
<evidence type="ECO:0000256" key="8">
    <source>
        <dbReference type="ARBA" id="ARBA00023136"/>
    </source>
</evidence>
<gene>
    <name evidence="11" type="primary">tex2l</name>
</gene>
<evidence type="ECO:0000256" key="7">
    <source>
        <dbReference type="ARBA" id="ARBA00023121"/>
    </source>
</evidence>
<keyword evidence="4" id="KW-0256">Endoplasmic reticulum</keyword>
<feature type="region of interest" description="Disordered" evidence="9">
    <location>
        <begin position="267"/>
        <end position="309"/>
    </location>
</feature>
<name>A0A8C9SKM4_SCLFO</name>
<evidence type="ECO:0000256" key="1">
    <source>
        <dbReference type="ARBA" id="ARBA00004586"/>
    </source>
</evidence>
<reference evidence="11" key="3">
    <citation type="submission" date="2025-09" db="UniProtKB">
        <authorList>
            <consortium name="Ensembl"/>
        </authorList>
    </citation>
    <scope>IDENTIFICATION</scope>
</reference>
<evidence type="ECO:0000313" key="12">
    <source>
        <dbReference type="Proteomes" id="UP000694397"/>
    </source>
</evidence>
<proteinExistence type="predicted"/>
<evidence type="ECO:0000256" key="6">
    <source>
        <dbReference type="ARBA" id="ARBA00023055"/>
    </source>
</evidence>
<dbReference type="GO" id="GO:0005789">
    <property type="term" value="C:endoplasmic reticulum membrane"/>
    <property type="evidence" value="ECO:0007669"/>
    <property type="project" value="UniProtKB-SubCell"/>
</dbReference>
<evidence type="ECO:0000256" key="5">
    <source>
        <dbReference type="ARBA" id="ARBA00022989"/>
    </source>
</evidence>
<dbReference type="OrthoDB" id="26740at2759"/>
<dbReference type="GO" id="GO:0006869">
    <property type="term" value="P:lipid transport"/>
    <property type="evidence" value="ECO:0007669"/>
    <property type="project" value="UniProtKB-KW"/>
</dbReference>
<dbReference type="PANTHER" id="PTHR13466:SF4">
    <property type="entry name" value="SMP-LTD DOMAIN-CONTAINING PROTEIN"/>
    <property type="match status" value="1"/>
</dbReference>
<evidence type="ECO:0000259" key="10">
    <source>
        <dbReference type="PROSITE" id="PS51847"/>
    </source>
</evidence>
<sequence>MEGEPRAESQAAQPQPGHPTTLFLFARTGREKEEWFQHFLCASKMNNRCGSRSGKGLPSCGSGVAQCSENSSRGSTEDISRLQMRDLAVGMREKILLDYNNYMARFTTACDPGSPLASLCHSAEGSPVDKTKVSRVSHPEAQMAWINALIGRIFWDFLCEKYWADQVAHKIQKKLSKIKLPYFMNELTLTELDMGTCMPQVLSTSKPSMDRRGLWLELELVYTGSLQMTLETKMNLCKLGKESGLETDSAPESSGMTSRHRLCVLADSDEESSSAGSSDEEELPTSEPQGCLGDKGLAPNPEGHGGGRTSRKILRIVDKIAKSKYFQKATENEFIKKKIEEVSNTPLLLTVEVQELSGTLAINIPPPPTDRIWYSFCMPPRLELRVRPKLGEREVTLTHITEWIERKLQDEFQKVFVMPNMDDIYLPLMNSGLDNPPASQHCIIR</sequence>
<evidence type="ECO:0000256" key="4">
    <source>
        <dbReference type="ARBA" id="ARBA00022824"/>
    </source>
</evidence>
<accession>A0A8C9SKM4</accession>
<dbReference type="PANTHER" id="PTHR13466">
    <property type="entry name" value="TEX2 PROTEIN-RELATED"/>
    <property type="match status" value="1"/>
</dbReference>
<keyword evidence="3" id="KW-0812">Transmembrane</keyword>
<evidence type="ECO:0000313" key="11">
    <source>
        <dbReference type="Ensembl" id="ENSSFOP00015033774.2"/>
    </source>
</evidence>
<reference evidence="11" key="2">
    <citation type="submission" date="2025-08" db="UniProtKB">
        <authorList>
            <consortium name="Ensembl"/>
        </authorList>
    </citation>
    <scope>IDENTIFICATION</scope>
</reference>
<comment type="subcellular location">
    <subcellularLocation>
        <location evidence="1">Endoplasmic reticulum membrane</location>
    </subcellularLocation>
</comment>
<dbReference type="PROSITE" id="PS51847">
    <property type="entry name" value="SMP"/>
    <property type="match status" value="1"/>
</dbReference>
<keyword evidence="12" id="KW-1185">Reference proteome</keyword>
<dbReference type="Ensembl" id="ENSSFOT00015034152.2">
    <property type="protein sequence ID" value="ENSSFOP00015033774.2"/>
    <property type="gene ID" value="ENSSFOG00015021561.2"/>
</dbReference>
<keyword evidence="8" id="KW-0472">Membrane</keyword>
<evidence type="ECO:0000256" key="9">
    <source>
        <dbReference type="SAM" id="MobiDB-lite"/>
    </source>
</evidence>
<dbReference type="GeneTree" id="ENSGT00940000164352"/>
<dbReference type="CDD" id="cd21675">
    <property type="entry name" value="SMP_TEX2"/>
    <property type="match status" value="1"/>
</dbReference>
<keyword evidence="6" id="KW-0445">Lipid transport</keyword>
<evidence type="ECO:0000256" key="2">
    <source>
        <dbReference type="ARBA" id="ARBA00022448"/>
    </source>
</evidence>
<dbReference type="AlphaFoldDB" id="A0A8C9SKM4"/>